<feature type="compositionally biased region" description="Basic and acidic residues" evidence="1">
    <location>
        <begin position="722"/>
        <end position="742"/>
    </location>
</feature>
<feature type="compositionally biased region" description="Low complexity" evidence="1">
    <location>
        <begin position="819"/>
        <end position="833"/>
    </location>
</feature>
<dbReference type="EMBL" id="KZ819329">
    <property type="protein sequence ID" value="PWN20123.1"/>
    <property type="molecule type" value="Genomic_DNA"/>
</dbReference>
<dbReference type="OrthoDB" id="10684685at2759"/>
<feature type="region of interest" description="Disordered" evidence="1">
    <location>
        <begin position="1"/>
        <end position="66"/>
    </location>
</feature>
<feature type="region of interest" description="Disordered" evidence="1">
    <location>
        <begin position="816"/>
        <end position="893"/>
    </location>
</feature>
<feature type="compositionally biased region" description="Polar residues" evidence="1">
    <location>
        <begin position="1"/>
        <end position="17"/>
    </location>
</feature>
<keyword evidence="3" id="KW-1185">Reference proteome</keyword>
<dbReference type="RefSeq" id="XP_025347283.1">
    <property type="nucleotide sequence ID" value="XM_025495020.1"/>
</dbReference>
<evidence type="ECO:0000256" key="1">
    <source>
        <dbReference type="SAM" id="MobiDB-lite"/>
    </source>
</evidence>
<feature type="region of interest" description="Disordered" evidence="1">
    <location>
        <begin position="509"/>
        <end position="554"/>
    </location>
</feature>
<feature type="compositionally biased region" description="Basic and acidic residues" evidence="1">
    <location>
        <begin position="756"/>
        <end position="772"/>
    </location>
</feature>
<feature type="region of interest" description="Disordered" evidence="1">
    <location>
        <begin position="89"/>
        <end position="160"/>
    </location>
</feature>
<accession>A0A316U700</accession>
<feature type="compositionally biased region" description="Low complexity" evidence="1">
    <location>
        <begin position="691"/>
        <end position="704"/>
    </location>
</feature>
<feature type="compositionally biased region" description="Basic residues" evidence="1">
    <location>
        <begin position="30"/>
        <end position="40"/>
    </location>
</feature>
<feature type="compositionally biased region" description="Basic and acidic residues" evidence="1">
    <location>
        <begin position="259"/>
        <end position="277"/>
    </location>
</feature>
<gene>
    <name evidence="2" type="ORF">BCV69DRAFT_313318</name>
</gene>
<evidence type="ECO:0000313" key="3">
    <source>
        <dbReference type="Proteomes" id="UP000245942"/>
    </source>
</evidence>
<feature type="compositionally biased region" description="Basic and acidic residues" evidence="1">
    <location>
        <begin position="962"/>
        <end position="976"/>
    </location>
</feature>
<feature type="region of interest" description="Disordered" evidence="1">
    <location>
        <begin position="179"/>
        <end position="211"/>
    </location>
</feature>
<feature type="compositionally biased region" description="Polar residues" evidence="1">
    <location>
        <begin position="628"/>
        <end position="645"/>
    </location>
</feature>
<sequence>MAHQTGANILASSSMTGETPLSPPPSSPWRRSRTPRLKRRRCDETHSAEEGTIPSSLSLPSSSRMTQPSARRTFLVALILTLSLGRTAAGVQPSQDTPTPQPPSVASQPLLSSVKGLRLNTERDSTHRLHPAKVHGTLQYSSISNDPDASTKATSIVSAPHSKNTSAAVFTFANSRHQYNSRITNSNGRGRGSDGSQSSASPSALSEQQPPNRLAFAYLEDMGLKNRLPFKSSMPRAGESWNEAGLRPNIDPRLPSIYRNDKGESRESGKSKDREEDALAEDEDVWGSEGRDKAQDWTQASQEGRQQYQQLQKGGAQDSIARPITKPIGKGPYGSIPPSQGLKGLQVDEAVVVGTVPTEAEDGAEVSDPDLLDSLSAVTDSVASGGTAGANSITPEVLRWSSLLINSGRMMLSWIKRAQKDEHGIALTMLMPKVSKPVIARRPWIPNDSKRDFVLLTIATIAVCGALCILWNSRVSPEEFERARRHKEYAADAAAKDAADIIYEEHEENLPTGLSSSSRPVPGYSRSRAGGSTMSRRPRAAGPEDTHGALQSEDSDGEYLQLTLDRRHGASVPPRGMRRGSLLGPTTSPVISISKTGNEGLFSSWLKPLYRWYGRRDSNAEVVLPLSSDLSRSSTPNPLLQTTAPGSDATLNAMGGGAGRRSRSNSITRKWKLQAPNLPRQQSSVNLLPASMDSRTSSSSSLQSLAQIVPFRSITPQPATSRQREREREKRRMTMLEVERRGSVASGTSGRSGYETLDRMENGKGDYVHDPQDDASGSSSASGSVSGDEPGMLRRPASFTTQGAWTEALPAVGAAGTVSSLPAPSSSSSSSASRTQHPPTANGHAAVRLAPPMSTIDSSPRIGSGESTPRASDLQRESGSASGSGSSSATSGNTYFAASHANVHGLGLGRGYRSTADDAQQEGSEAGAVAKSEKGSHPAIPRVAIDGDPLHASLKLSEAEEETSRGKGKERQLDRP</sequence>
<protein>
    <submittedName>
        <fullName evidence="2">Uncharacterized protein</fullName>
    </submittedName>
</protein>
<proteinExistence type="predicted"/>
<feature type="region of interest" description="Disordered" evidence="1">
    <location>
        <begin position="906"/>
        <end position="976"/>
    </location>
</feature>
<feature type="compositionally biased region" description="Low complexity" evidence="1">
    <location>
        <begin position="302"/>
        <end position="317"/>
    </location>
</feature>
<name>A0A316U700_9BASI</name>
<feature type="region of interest" description="Disordered" evidence="1">
    <location>
        <begin position="230"/>
        <end position="339"/>
    </location>
</feature>
<feature type="compositionally biased region" description="Low complexity" evidence="1">
    <location>
        <begin position="774"/>
        <end position="788"/>
    </location>
</feature>
<feature type="compositionally biased region" description="Low complexity" evidence="1">
    <location>
        <begin position="878"/>
        <end position="892"/>
    </location>
</feature>
<dbReference type="Proteomes" id="UP000245942">
    <property type="component" value="Unassembled WGS sequence"/>
</dbReference>
<organism evidence="2 3">
    <name type="scientific">Pseudomicrostroma glucosiphilum</name>
    <dbReference type="NCBI Taxonomy" id="1684307"/>
    <lineage>
        <taxon>Eukaryota</taxon>
        <taxon>Fungi</taxon>
        <taxon>Dikarya</taxon>
        <taxon>Basidiomycota</taxon>
        <taxon>Ustilaginomycotina</taxon>
        <taxon>Exobasidiomycetes</taxon>
        <taxon>Microstromatales</taxon>
        <taxon>Microstromatales incertae sedis</taxon>
        <taxon>Pseudomicrostroma</taxon>
    </lineage>
</organism>
<feature type="compositionally biased region" description="Low complexity" evidence="1">
    <location>
        <begin position="54"/>
        <end position="63"/>
    </location>
</feature>
<reference evidence="2 3" key="1">
    <citation type="journal article" date="2018" name="Mol. Biol. Evol.">
        <title>Broad Genomic Sampling Reveals a Smut Pathogenic Ancestry of the Fungal Clade Ustilaginomycotina.</title>
        <authorList>
            <person name="Kijpornyongpan T."/>
            <person name="Mondo S.J."/>
            <person name="Barry K."/>
            <person name="Sandor L."/>
            <person name="Lee J."/>
            <person name="Lipzen A."/>
            <person name="Pangilinan J."/>
            <person name="LaButti K."/>
            <person name="Hainaut M."/>
            <person name="Henrissat B."/>
            <person name="Grigoriev I.V."/>
            <person name="Spatafora J.W."/>
            <person name="Aime M.C."/>
        </authorList>
    </citation>
    <scope>NUCLEOTIDE SEQUENCE [LARGE SCALE GENOMIC DNA]</scope>
    <source>
        <strain evidence="2 3">MCA 4718</strain>
    </source>
</reference>
<feature type="compositionally biased region" description="Polar residues" evidence="1">
    <location>
        <begin position="138"/>
        <end position="160"/>
    </location>
</feature>
<feature type="region of interest" description="Disordered" evidence="1">
    <location>
        <begin position="690"/>
        <end position="801"/>
    </location>
</feature>
<evidence type="ECO:0000313" key="2">
    <source>
        <dbReference type="EMBL" id="PWN20123.1"/>
    </source>
</evidence>
<feature type="region of interest" description="Disordered" evidence="1">
    <location>
        <begin position="628"/>
        <end position="666"/>
    </location>
</feature>
<dbReference type="GeneID" id="37016754"/>
<dbReference type="AlphaFoldDB" id="A0A316U700"/>
<feature type="compositionally biased region" description="Low complexity" evidence="1">
    <location>
        <begin position="194"/>
        <end position="206"/>
    </location>
</feature>